<evidence type="ECO:0000313" key="5">
    <source>
        <dbReference type="Proteomes" id="UP000062973"/>
    </source>
</evidence>
<dbReference type="KEGG" id="amq:AMETH_1274"/>
<dbReference type="NCBIfam" id="TIGR00377">
    <property type="entry name" value="ant_ant_sig"/>
    <property type="match status" value="1"/>
</dbReference>
<dbReference type="eggNOG" id="COG1366">
    <property type="taxonomic scope" value="Bacteria"/>
</dbReference>
<dbReference type="AlphaFoldDB" id="A0A076MQZ6"/>
<dbReference type="EMBL" id="CP009110">
    <property type="protein sequence ID" value="AIJ21366.1"/>
    <property type="molecule type" value="Genomic_DNA"/>
</dbReference>
<dbReference type="PANTHER" id="PTHR33495">
    <property type="entry name" value="ANTI-SIGMA FACTOR ANTAGONIST TM_1081-RELATED-RELATED"/>
    <property type="match status" value="1"/>
</dbReference>
<dbReference type="Gene3D" id="3.30.750.24">
    <property type="entry name" value="STAS domain"/>
    <property type="match status" value="1"/>
</dbReference>
<dbReference type="CDD" id="cd07043">
    <property type="entry name" value="STAS_anti-anti-sigma_factors"/>
    <property type="match status" value="1"/>
</dbReference>
<proteinExistence type="inferred from homology"/>
<dbReference type="PROSITE" id="PS50801">
    <property type="entry name" value="STAS"/>
    <property type="match status" value="1"/>
</dbReference>
<organism evidence="4 5">
    <name type="scientific">Amycolatopsis methanolica 239</name>
    <dbReference type="NCBI Taxonomy" id="1068978"/>
    <lineage>
        <taxon>Bacteria</taxon>
        <taxon>Bacillati</taxon>
        <taxon>Actinomycetota</taxon>
        <taxon>Actinomycetes</taxon>
        <taxon>Pseudonocardiales</taxon>
        <taxon>Pseudonocardiaceae</taxon>
        <taxon>Amycolatopsis</taxon>
        <taxon>Amycolatopsis methanolica group</taxon>
    </lineage>
</organism>
<protein>
    <recommendedName>
        <fullName evidence="2">Anti-sigma factor antagonist</fullName>
    </recommendedName>
</protein>
<evidence type="ECO:0000259" key="3">
    <source>
        <dbReference type="PROSITE" id="PS50801"/>
    </source>
</evidence>
<dbReference type="GO" id="GO:0043856">
    <property type="term" value="F:anti-sigma factor antagonist activity"/>
    <property type="evidence" value="ECO:0007669"/>
    <property type="project" value="InterPro"/>
</dbReference>
<dbReference type="Proteomes" id="UP000062973">
    <property type="component" value="Chromosome"/>
</dbReference>
<name>A0A076MQZ6_AMYME</name>
<keyword evidence="5" id="KW-1185">Reference proteome</keyword>
<dbReference type="InterPro" id="IPR003658">
    <property type="entry name" value="Anti-sigma_ant"/>
</dbReference>
<feature type="domain" description="STAS" evidence="3">
    <location>
        <begin position="4"/>
        <end position="106"/>
    </location>
</feature>
<dbReference type="InterPro" id="IPR002645">
    <property type="entry name" value="STAS_dom"/>
</dbReference>
<sequence>MTTATIDAENDGGHVLLRISGEIDLANASVVQDQIFTAIDNDAVRVSIDLTDVTYLDSSGLRVLFTLAGRLKVLQMELDLVVAPVSPVRRVLEMSGFEPLAAVREG</sequence>
<evidence type="ECO:0000256" key="1">
    <source>
        <dbReference type="ARBA" id="ARBA00009013"/>
    </source>
</evidence>
<dbReference type="Pfam" id="PF01740">
    <property type="entry name" value="STAS"/>
    <property type="match status" value="1"/>
</dbReference>
<gene>
    <name evidence="4" type="primary">rsbV</name>
    <name evidence="4" type="ORF">AMETH_1274</name>
</gene>
<dbReference type="SUPFAM" id="SSF52091">
    <property type="entry name" value="SpoIIaa-like"/>
    <property type="match status" value="1"/>
</dbReference>
<evidence type="ECO:0000313" key="4">
    <source>
        <dbReference type="EMBL" id="AIJ21366.1"/>
    </source>
</evidence>
<accession>A0A076MQZ6</accession>
<dbReference type="InterPro" id="IPR036513">
    <property type="entry name" value="STAS_dom_sf"/>
</dbReference>
<dbReference type="HOGENOM" id="CLU_115403_9_4_11"/>
<dbReference type="STRING" id="1068978.AMETH_1274"/>
<comment type="similarity">
    <text evidence="1 2">Belongs to the anti-sigma-factor antagonist family.</text>
</comment>
<dbReference type="RefSeq" id="WP_017987228.1">
    <property type="nucleotide sequence ID" value="NZ_AQUL01000001.1"/>
</dbReference>
<dbReference type="PANTHER" id="PTHR33495:SF13">
    <property type="entry name" value="ANTI-SIGMA-F FACTOR ANTAGONIST RSFB"/>
    <property type="match status" value="1"/>
</dbReference>
<dbReference type="PATRIC" id="fig|1068978.7.peg.1343"/>
<evidence type="ECO:0000256" key="2">
    <source>
        <dbReference type="RuleBase" id="RU003749"/>
    </source>
</evidence>
<reference evidence="4 5" key="1">
    <citation type="submission" date="2014-07" db="EMBL/GenBank/DDBJ databases">
        <title>Whole Genome Sequence of the Amycolatopsis methanolica 239.</title>
        <authorList>
            <person name="Tang B."/>
        </authorList>
    </citation>
    <scope>NUCLEOTIDE SEQUENCE [LARGE SCALE GENOMIC DNA]</scope>
    <source>
        <strain evidence="4 5">239</strain>
    </source>
</reference>
<dbReference type="OrthoDB" id="4628340at2"/>